<accession>A0ABP8G9Y5</accession>
<evidence type="ECO:0000313" key="2">
    <source>
        <dbReference type="Proteomes" id="UP001500582"/>
    </source>
</evidence>
<dbReference type="Proteomes" id="UP001500582">
    <property type="component" value="Unassembled WGS sequence"/>
</dbReference>
<protein>
    <recommendedName>
        <fullName evidence="3">Response regulator receiver domain-containing protein</fullName>
    </recommendedName>
</protein>
<comment type="caution">
    <text evidence="1">The sequence shown here is derived from an EMBL/GenBank/DDBJ whole genome shotgun (WGS) entry which is preliminary data.</text>
</comment>
<name>A0ABP8G9Y5_9SPHI</name>
<reference evidence="2" key="1">
    <citation type="journal article" date="2019" name="Int. J. Syst. Evol. Microbiol.">
        <title>The Global Catalogue of Microorganisms (GCM) 10K type strain sequencing project: providing services to taxonomists for standard genome sequencing and annotation.</title>
        <authorList>
            <consortium name="The Broad Institute Genomics Platform"/>
            <consortium name="The Broad Institute Genome Sequencing Center for Infectious Disease"/>
            <person name="Wu L."/>
            <person name="Ma J."/>
        </authorList>
    </citation>
    <scope>NUCLEOTIDE SEQUENCE [LARGE SCALE GENOMIC DNA]</scope>
    <source>
        <strain evidence="2">JCM 17705</strain>
    </source>
</reference>
<gene>
    <name evidence="1" type="ORF">GCM10023149_18920</name>
</gene>
<keyword evidence="2" id="KW-1185">Reference proteome</keyword>
<sequence>MFKEMEKKEILVIGTNPGIIQTIVRLINNNELWNGTGVLSADDAVNAFENNPFDVVLFGGGLLDDEEKELSIIFRAIKADIPLVKHYGGGSGLLSCEIYQALGV</sequence>
<organism evidence="1 2">
    <name type="scientific">Mucilaginibacter gynuensis</name>
    <dbReference type="NCBI Taxonomy" id="1302236"/>
    <lineage>
        <taxon>Bacteria</taxon>
        <taxon>Pseudomonadati</taxon>
        <taxon>Bacteroidota</taxon>
        <taxon>Sphingobacteriia</taxon>
        <taxon>Sphingobacteriales</taxon>
        <taxon>Sphingobacteriaceae</taxon>
        <taxon>Mucilaginibacter</taxon>
    </lineage>
</organism>
<proteinExistence type="predicted"/>
<evidence type="ECO:0008006" key="3">
    <source>
        <dbReference type="Google" id="ProtNLM"/>
    </source>
</evidence>
<dbReference type="EMBL" id="BAABFT010000004">
    <property type="protein sequence ID" value="GAA4319932.1"/>
    <property type="molecule type" value="Genomic_DNA"/>
</dbReference>
<evidence type="ECO:0000313" key="1">
    <source>
        <dbReference type="EMBL" id="GAA4319932.1"/>
    </source>
</evidence>